<accession>A0A5B7J1K4</accession>
<reference evidence="1 2" key="1">
    <citation type="submission" date="2019-05" db="EMBL/GenBank/DDBJ databases">
        <title>Another draft genome of Portunus trituberculatus and its Hox gene families provides insights of decapod evolution.</title>
        <authorList>
            <person name="Jeong J.-H."/>
            <person name="Song I."/>
            <person name="Kim S."/>
            <person name="Choi T."/>
            <person name="Kim D."/>
            <person name="Ryu S."/>
            <person name="Kim W."/>
        </authorList>
    </citation>
    <scope>NUCLEOTIDE SEQUENCE [LARGE SCALE GENOMIC DNA]</scope>
    <source>
        <tissue evidence="1">Muscle</tissue>
    </source>
</reference>
<protein>
    <submittedName>
        <fullName evidence="1">Uncharacterized protein</fullName>
    </submittedName>
</protein>
<comment type="caution">
    <text evidence="1">The sequence shown here is derived from an EMBL/GenBank/DDBJ whole genome shotgun (WGS) entry which is preliminary data.</text>
</comment>
<sequence>MEAMWKNTGRGKVILMQCRSGEALGDGVVFTG</sequence>
<name>A0A5B7J1K4_PORTR</name>
<evidence type="ECO:0000313" key="1">
    <source>
        <dbReference type="EMBL" id="MPC88383.1"/>
    </source>
</evidence>
<proteinExistence type="predicted"/>
<keyword evidence="2" id="KW-1185">Reference proteome</keyword>
<dbReference type="EMBL" id="VSRR010077638">
    <property type="protein sequence ID" value="MPC88383.1"/>
    <property type="molecule type" value="Genomic_DNA"/>
</dbReference>
<dbReference type="AlphaFoldDB" id="A0A5B7J1K4"/>
<evidence type="ECO:0000313" key="2">
    <source>
        <dbReference type="Proteomes" id="UP000324222"/>
    </source>
</evidence>
<dbReference type="Proteomes" id="UP000324222">
    <property type="component" value="Unassembled WGS sequence"/>
</dbReference>
<gene>
    <name evidence="1" type="ORF">E2C01_083284</name>
</gene>
<organism evidence="1 2">
    <name type="scientific">Portunus trituberculatus</name>
    <name type="common">Swimming crab</name>
    <name type="synonym">Neptunus trituberculatus</name>
    <dbReference type="NCBI Taxonomy" id="210409"/>
    <lineage>
        <taxon>Eukaryota</taxon>
        <taxon>Metazoa</taxon>
        <taxon>Ecdysozoa</taxon>
        <taxon>Arthropoda</taxon>
        <taxon>Crustacea</taxon>
        <taxon>Multicrustacea</taxon>
        <taxon>Malacostraca</taxon>
        <taxon>Eumalacostraca</taxon>
        <taxon>Eucarida</taxon>
        <taxon>Decapoda</taxon>
        <taxon>Pleocyemata</taxon>
        <taxon>Brachyura</taxon>
        <taxon>Eubrachyura</taxon>
        <taxon>Portunoidea</taxon>
        <taxon>Portunidae</taxon>
        <taxon>Portuninae</taxon>
        <taxon>Portunus</taxon>
    </lineage>
</organism>